<proteinExistence type="predicted"/>
<comment type="caution">
    <text evidence="2">The sequence shown here is derived from an EMBL/GenBank/DDBJ whole genome shotgun (WGS) entry which is preliminary data.</text>
</comment>
<keyword evidence="3" id="KW-1185">Reference proteome</keyword>
<sequence>MGQIYYQASLTIFAAAGPDPSYGLPGVSRARLLPDTVVHHPYAITPIPDKPQRYIQQSIWATRGWTYQEAYLSRRRLFFTDVQLYFECATAPREEFLFYQGLNSAPSDDCLFPRPDLNLLDKKTLFGCIVDYSRREFGFIGDRLRGFLGILAVFATRSRYRTYHIWGVPVKLTSYGIQGTYKPLLGLFGSTPSDRSPDFPSWSWVGWSGQALKMDFQSEDYRSLVYSVELDKGNRTEALTSTLLRRYYSFGSPPEAVPAVLRLSGMSFPIYAVKHFSPSPGCRLVLTDKESYGVFPTDQGYLKELVEDSDWVCWQDPDGVWIYANYHLIDTRFMDGQEGNRTELLGVPLVMESRLGKRLVAILRAVEGGHETVGYLPILSARFKTKFFQAGEDTKCEGNLIETQEAYCLGWMKLATIRWL</sequence>
<organism evidence="2 3">
    <name type="scientific">Apiospora arundinis</name>
    <dbReference type="NCBI Taxonomy" id="335852"/>
    <lineage>
        <taxon>Eukaryota</taxon>
        <taxon>Fungi</taxon>
        <taxon>Dikarya</taxon>
        <taxon>Ascomycota</taxon>
        <taxon>Pezizomycotina</taxon>
        <taxon>Sordariomycetes</taxon>
        <taxon>Xylariomycetidae</taxon>
        <taxon>Amphisphaeriales</taxon>
        <taxon>Apiosporaceae</taxon>
        <taxon>Apiospora</taxon>
    </lineage>
</organism>
<dbReference type="EMBL" id="JAPCWZ010000010">
    <property type="protein sequence ID" value="KAK8849141.1"/>
    <property type="molecule type" value="Genomic_DNA"/>
</dbReference>
<protein>
    <submittedName>
        <fullName evidence="2">HET-domain-containing protein</fullName>
    </submittedName>
</protein>
<feature type="domain" description="Heterokaryon incompatibility" evidence="1">
    <location>
        <begin position="1"/>
        <end position="69"/>
    </location>
</feature>
<evidence type="ECO:0000313" key="2">
    <source>
        <dbReference type="EMBL" id="KAK8849141.1"/>
    </source>
</evidence>
<reference evidence="2 3" key="1">
    <citation type="journal article" date="2024" name="IMA Fungus">
        <title>Apiospora arundinis, a panoply of carbohydrate-active enzymes and secondary metabolites.</title>
        <authorList>
            <person name="Sorensen T."/>
            <person name="Petersen C."/>
            <person name="Muurmann A.T."/>
            <person name="Christiansen J.V."/>
            <person name="Brundto M.L."/>
            <person name="Overgaard C.K."/>
            <person name="Boysen A.T."/>
            <person name="Wollenberg R.D."/>
            <person name="Larsen T.O."/>
            <person name="Sorensen J.L."/>
            <person name="Nielsen K.L."/>
            <person name="Sondergaard T.E."/>
        </authorList>
    </citation>
    <scope>NUCLEOTIDE SEQUENCE [LARGE SCALE GENOMIC DNA]</scope>
    <source>
        <strain evidence="2 3">AAU 773</strain>
    </source>
</reference>
<name>A0ABR2HM67_9PEZI</name>
<dbReference type="Pfam" id="PF06985">
    <property type="entry name" value="HET"/>
    <property type="match status" value="1"/>
</dbReference>
<dbReference type="PANTHER" id="PTHR33112">
    <property type="entry name" value="DOMAIN PROTEIN, PUTATIVE-RELATED"/>
    <property type="match status" value="1"/>
</dbReference>
<dbReference type="InterPro" id="IPR010730">
    <property type="entry name" value="HET"/>
</dbReference>
<evidence type="ECO:0000313" key="3">
    <source>
        <dbReference type="Proteomes" id="UP001390339"/>
    </source>
</evidence>
<accession>A0ABR2HM67</accession>
<gene>
    <name evidence="2" type="ORF">PGQ11_015621</name>
</gene>
<dbReference type="Proteomes" id="UP001390339">
    <property type="component" value="Unassembled WGS sequence"/>
</dbReference>
<dbReference type="PANTHER" id="PTHR33112:SF1">
    <property type="entry name" value="HETEROKARYON INCOMPATIBILITY DOMAIN-CONTAINING PROTEIN"/>
    <property type="match status" value="1"/>
</dbReference>
<evidence type="ECO:0000259" key="1">
    <source>
        <dbReference type="Pfam" id="PF06985"/>
    </source>
</evidence>